<sequence length="121" mass="13606">MYKFALFVCLVAAVSCSPIDPYGPVHKHEPKPYQFAYGVADEHYGPNFGQEEKSDGKNVLGSYTVQLPDGRKQTVKYQADHHNGFHADVQYYGEAQYPPPSKNPPFVVKPQHYAPPPPSYH</sequence>
<dbReference type="PRINTS" id="PR00947">
    <property type="entry name" value="CUTICLE"/>
</dbReference>
<keyword evidence="4" id="KW-0732">Signal</keyword>
<dbReference type="KEGG" id="hazt:108667633"/>
<dbReference type="PROSITE" id="PS00233">
    <property type="entry name" value="CHIT_BIND_RR_1"/>
    <property type="match status" value="1"/>
</dbReference>
<dbReference type="GeneID" id="108667633"/>
<accession>A0A6A0GU23</accession>
<dbReference type="OMA" id="TEDYHSH"/>
<evidence type="ECO:0000256" key="2">
    <source>
        <dbReference type="PROSITE-ProRule" id="PRU00497"/>
    </source>
</evidence>
<evidence type="ECO:0000313" key="5">
    <source>
        <dbReference type="EMBL" id="KAA0188548.1"/>
    </source>
</evidence>
<dbReference type="PANTHER" id="PTHR12236">
    <property type="entry name" value="STRUCTURAL CONTITUENT OF CUTICLE"/>
    <property type="match status" value="1"/>
</dbReference>
<dbReference type="PROSITE" id="PS51257">
    <property type="entry name" value="PROKAR_LIPOPROTEIN"/>
    <property type="match status" value="1"/>
</dbReference>
<dbReference type="AlphaFoldDB" id="A0A6A0GU23"/>
<dbReference type="EMBL" id="JQDR03014173">
    <property type="protein sequence ID" value="KAA0188548.1"/>
    <property type="molecule type" value="Genomic_DNA"/>
</dbReference>
<dbReference type="GO" id="GO:0005615">
    <property type="term" value="C:extracellular space"/>
    <property type="evidence" value="ECO:0007669"/>
    <property type="project" value="TreeGrafter"/>
</dbReference>
<name>A0A6A0GU23_HYAAZ</name>
<dbReference type="PROSITE" id="PS51155">
    <property type="entry name" value="CHIT_BIND_RR_2"/>
    <property type="match status" value="1"/>
</dbReference>
<dbReference type="InterPro" id="IPR051217">
    <property type="entry name" value="Insect_Cuticle_Struc_Prot"/>
</dbReference>
<gene>
    <name evidence="7" type="primary">LOC108667633</name>
    <name evidence="5" type="ORF">HAZT_HAZT009199</name>
</gene>
<dbReference type="GO" id="GO:0042302">
    <property type="term" value="F:structural constituent of cuticle"/>
    <property type="evidence" value="ECO:0007669"/>
    <property type="project" value="UniProtKB-UniRule"/>
</dbReference>
<evidence type="ECO:0000256" key="3">
    <source>
        <dbReference type="SAM" id="MobiDB-lite"/>
    </source>
</evidence>
<organism evidence="5">
    <name type="scientific">Hyalella azteca</name>
    <name type="common">Amphipod</name>
    <dbReference type="NCBI Taxonomy" id="294128"/>
    <lineage>
        <taxon>Eukaryota</taxon>
        <taxon>Metazoa</taxon>
        <taxon>Ecdysozoa</taxon>
        <taxon>Arthropoda</taxon>
        <taxon>Crustacea</taxon>
        <taxon>Multicrustacea</taxon>
        <taxon>Malacostraca</taxon>
        <taxon>Eumalacostraca</taxon>
        <taxon>Peracarida</taxon>
        <taxon>Amphipoda</taxon>
        <taxon>Senticaudata</taxon>
        <taxon>Talitrida</taxon>
        <taxon>Talitroidea</taxon>
        <taxon>Hyalellidae</taxon>
        <taxon>Hyalella</taxon>
    </lineage>
</organism>
<reference evidence="5" key="2">
    <citation type="journal article" date="2018" name="Environ. Sci. Technol.">
        <title>The Toxicogenome of Hyalella azteca: A Model for Sediment Ecotoxicology and Evolutionary Toxicology.</title>
        <authorList>
            <person name="Poynton H.C."/>
            <person name="Hasenbein S."/>
            <person name="Benoit J.B."/>
            <person name="Sepulveda M.S."/>
            <person name="Poelchau M.F."/>
            <person name="Hughes D.S.T."/>
            <person name="Murali S.C."/>
            <person name="Chen S."/>
            <person name="Glastad K.M."/>
            <person name="Goodisman M.A.D."/>
            <person name="Werren J.H."/>
            <person name="Vineis J.H."/>
            <person name="Bowen J.L."/>
            <person name="Friedrich M."/>
            <person name="Jones J."/>
            <person name="Robertson H.M."/>
            <person name="Feyereisen R."/>
            <person name="Mechler-Hickson A."/>
            <person name="Mathers N."/>
            <person name="Lee C.E."/>
            <person name="Colbourne J.K."/>
            <person name="Biales A."/>
            <person name="Johnston J.S."/>
            <person name="Wellborn G.A."/>
            <person name="Rosendale A.J."/>
            <person name="Cridge A.G."/>
            <person name="Munoz-Torres M.C."/>
            <person name="Bain P.A."/>
            <person name="Manny A.R."/>
            <person name="Major K.M."/>
            <person name="Lambert F.N."/>
            <person name="Vulpe C.D."/>
            <person name="Tuck P."/>
            <person name="Blalock B.J."/>
            <person name="Lin Y.Y."/>
            <person name="Smith M.E."/>
            <person name="Ochoa-Acuna H."/>
            <person name="Chen M.M."/>
            <person name="Childers C.P."/>
            <person name="Qu J."/>
            <person name="Dugan S."/>
            <person name="Lee S.L."/>
            <person name="Chao H."/>
            <person name="Dinh H."/>
            <person name="Han Y."/>
            <person name="Doddapaneni H."/>
            <person name="Worley K.C."/>
            <person name="Muzny D.M."/>
            <person name="Gibbs R.A."/>
            <person name="Richards S."/>
        </authorList>
    </citation>
    <scope>NUCLEOTIDE SEQUENCE</scope>
    <source>
        <strain evidence="5">HAZT.00-mixed</strain>
        <tissue evidence="5">Whole organism</tissue>
    </source>
</reference>
<keyword evidence="1 2" id="KW-0193">Cuticle</keyword>
<dbReference type="OrthoDB" id="6630425at2759"/>
<reference evidence="7" key="4">
    <citation type="submission" date="2025-04" db="UniProtKB">
        <authorList>
            <consortium name="RefSeq"/>
        </authorList>
    </citation>
    <scope>IDENTIFICATION</scope>
    <source>
        <tissue evidence="7">Whole organism</tissue>
    </source>
</reference>
<feature type="chain" id="PRO_5044628522" evidence="4">
    <location>
        <begin position="17"/>
        <end position="121"/>
    </location>
</feature>
<reference evidence="5" key="1">
    <citation type="submission" date="2014-08" db="EMBL/GenBank/DDBJ databases">
        <authorList>
            <person name="Murali S."/>
            <person name="Richards S."/>
            <person name="Bandaranaike D."/>
            <person name="Bellair M."/>
            <person name="Blankenburg K."/>
            <person name="Chao H."/>
            <person name="Dinh H."/>
            <person name="Doddapaneni H."/>
            <person name="Dugan-Rocha S."/>
            <person name="Elkadiri S."/>
            <person name="Gnanaolivu R."/>
            <person name="Hughes D."/>
            <person name="Lee S."/>
            <person name="Li M."/>
            <person name="Ming W."/>
            <person name="Munidasa M."/>
            <person name="Muniz J."/>
            <person name="Nguyen L."/>
            <person name="Osuji N."/>
            <person name="Pu L.-L."/>
            <person name="Puazo M."/>
            <person name="Skinner E."/>
            <person name="Qu C."/>
            <person name="Quiroz J."/>
            <person name="Raj R."/>
            <person name="Weissenberger G."/>
            <person name="Xin Y."/>
            <person name="Zou X."/>
            <person name="Han Y."/>
            <person name="Worley K."/>
            <person name="Muzny D."/>
            <person name="Gibbs R."/>
        </authorList>
    </citation>
    <scope>NUCLEOTIDE SEQUENCE</scope>
    <source>
        <strain evidence="5">HAZT.00-mixed</strain>
        <tissue evidence="5">Whole organism</tissue>
    </source>
</reference>
<feature type="signal peptide" evidence="4">
    <location>
        <begin position="1"/>
        <end position="16"/>
    </location>
</feature>
<evidence type="ECO:0000256" key="4">
    <source>
        <dbReference type="SAM" id="SignalP"/>
    </source>
</evidence>
<reference evidence="5" key="3">
    <citation type="submission" date="2019-06" db="EMBL/GenBank/DDBJ databases">
        <authorList>
            <person name="Poynton C."/>
            <person name="Hasenbein S."/>
            <person name="Benoit J.B."/>
            <person name="Sepulveda M.S."/>
            <person name="Poelchau M.F."/>
            <person name="Murali S.C."/>
            <person name="Chen S."/>
            <person name="Glastad K.M."/>
            <person name="Werren J.H."/>
            <person name="Vineis J.H."/>
            <person name="Bowen J.L."/>
            <person name="Friedrich M."/>
            <person name="Jones J."/>
            <person name="Robertson H.M."/>
            <person name="Feyereisen R."/>
            <person name="Mechler-Hickson A."/>
            <person name="Mathers N."/>
            <person name="Lee C.E."/>
            <person name="Colbourne J.K."/>
            <person name="Biales A."/>
            <person name="Johnston J.S."/>
            <person name="Wellborn G.A."/>
            <person name="Rosendale A.J."/>
            <person name="Cridge A.G."/>
            <person name="Munoz-Torres M.C."/>
            <person name="Bain P.A."/>
            <person name="Manny A.R."/>
            <person name="Major K.M."/>
            <person name="Lambert F.N."/>
            <person name="Vulpe C.D."/>
            <person name="Tuck P."/>
            <person name="Blalock B.J."/>
            <person name="Lin Y.-Y."/>
            <person name="Smith M.E."/>
            <person name="Ochoa-Acuna H."/>
            <person name="Chen M.-J.M."/>
            <person name="Childers C.P."/>
            <person name="Qu J."/>
            <person name="Dugan S."/>
            <person name="Lee S.L."/>
            <person name="Chao H."/>
            <person name="Dinh H."/>
            <person name="Han Y."/>
            <person name="Doddapaneni H."/>
            <person name="Worley K.C."/>
            <person name="Muzny D.M."/>
            <person name="Gibbs R.A."/>
            <person name="Richards S."/>
        </authorList>
    </citation>
    <scope>NUCLEOTIDE SEQUENCE</scope>
    <source>
        <strain evidence="5">HAZT.00-mixed</strain>
        <tissue evidence="5">Whole organism</tissue>
    </source>
</reference>
<dbReference type="InterPro" id="IPR031311">
    <property type="entry name" value="CHIT_BIND_RR_consensus"/>
</dbReference>
<dbReference type="PANTHER" id="PTHR12236:SF79">
    <property type="entry name" value="CUTICULAR PROTEIN 50CB-RELATED"/>
    <property type="match status" value="1"/>
</dbReference>
<dbReference type="GO" id="GO:0031012">
    <property type="term" value="C:extracellular matrix"/>
    <property type="evidence" value="ECO:0007669"/>
    <property type="project" value="TreeGrafter"/>
</dbReference>
<evidence type="ECO:0000256" key="1">
    <source>
        <dbReference type="ARBA" id="ARBA00022460"/>
    </source>
</evidence>
<evidence type="ECO:0000313" key="7">
    <source>
        <dbReference type="RefSeq" id="XP_018010166.1"/>
    </source>
</evidence>
<keyword evidence="6" id="KW-1185">Reference proteome</keyword>
<protein>
    <submittedName>
        <fullName evidence="5">Cuticle Protein CPR RR-2</fullName>
    </submittedName>
    <submittedName>
        <fullName evidence="7">Cuticle protein 7</fullName>
    </submittedName>
</protein>
<dbReference type="Pfam" id="PF00379">
    <property type="entry name" value="Chitin_bind_4"/>
    <property type="match status" value="1"/>
</dbReference>
<dbReference type="InterPro" id="IPR000618">
    <property type="entry name" value="Insect_cuticle"/>
</dbReference>
<evidence type="ECO:0000313" key="6">
    <source>
        <dbReference type="Proteomes" id="UP000694843"/>
    </source>
</evidence>
<dbReference type="RefSeq" id="XP_018010166.1">
    <property type="nucleotide sequence ID" value="XM_018154677.2"/>
</dbReference>
<proteinExistence type="predicted"/>
<dbReference type="Proteomes" id="UP000694843">
    <property type="component" value="Unplaced"/>
</dbReference>
<feature type="region of interest" description="Disordered" evidence="3">
    <location>
        <begin position="93"/>
        <end position="121"/>
    </location>
</feature>
<dbReference type="Proteomes" id="UP000711488">
    <property type="component" value="Unassembled WGS sequence"/>
</dbReference>